<gene>
    <name evidence="2" type="ORF">SAMN05216215_101162</name>
</gene>
<evidence type="ECO:0000313" key="2">
    <source>
        <dbReference type="EMBL" id="SDX45372.1"/>
    </source>
</evidence>
<dbReference type="Proteomes" id="UP000199529">
    <property type="component" value="Unassembled WGS sequence"/>
</dbReference>
<dbReference type="OrthoDB" id="8722217at2"/>
<dbReference type="PANTHER" id="PTHR41252">
    <property type="entry name" value="BLR2505 PROTEIN"/>
    <property type="match status" value="1"/>
</dbReference>
<dbReference type="InterPro" id="IPR032710">
    <property type="entry name" value="NTF2-like_dom_sf"/>
</dbReference>
<dbReference type="PANTHER" id="PTHR41252:SF1">
    <property type="entry name" value="BLR2505 PROTEIN"/>
    <property type="match status" value="1"/>
</dbReference>
<dbReference type="SUPFAM" id="SSF54427">
    <property type="entry name" value="NTF2-like"/>
    <property type="match status" value="1"/>
</dbReference>
<evidence type="ECO:0000313" key="3">
    <source>
        <dbReference type="Proteomes" id="UP000199529"/>
    </source>
</evidence>
<name>A0A1H3BTK4_9PSEU</name>
<dbReference type="AlphaFoldDB" id="A0A1H3BTK4"/>
<proteinExistence type="predicted"/>
<dbReference type="RefSeq" id="WP_093265563.1">
    <property type="nucleotide sequence ID" value="NZ_FNOK01000011.1"/>
</dbReference>
<dbReference type="InterPro" id="IPR037401">
    <property type="entry name" value="SnoaL-like"/>
</dbReference>
<protein>
    <recommendedName>
        <fullName evidence="1">SnoaL-like domain-containing protein</fullName>
    </recommendedName>
</protein>
<dbReference type="STRING" id="418495.SAMN05216215_101162"/>
<evidence type="ECO:0000259" key="1">
    <source>
        <dbReference type="Pfam" id="PF12680"/>
    </source>
</evidence>
<dbReference type="EMBL" id="FNOK01000011">
    <property type="protein sequence ID" value="SDX45372.1"/>
    <property type="molecule type" value="Genomic_DNA"/>
</dbReference>
<sequence>MTFRTTVDDFLQTLAGGDPDAIAALFAETVDWKIVGSPAVPWIRHCTTRADVAEFFRTMLGGFVAEETAVRIDHLLVDGPHAVVLGEVSQVIRANGRAFTTPFALHLTGEDGLITRYHIYEDSLVVAKAAA</sequence>
<dbReference type="Gene3D" id="3.10.450.50">
    <property type="match status" value="1"/>
</dbReference>
<accession>A0A1H3BTK4</accession>
<dbReference type="Pfam" id="PF12680">
    <property type="entry name" value="SnoaL_2"/>
    <property type="match status" value="1"/>
</dbReference>
<reference evidence="3" key="1">
    <citation type="submission" date="2016-10" db="EMBL/GenBank/DDBJ databases">
        <authorList>
            <person name="Varghese N."/>
            <person name="Submissions S."/>
        </authorList>
    </citation>
    <scope>NUCLEOTIDE SEQUENCE [LARGE SCALE GENOMIC DNA]</scope>
    <source>
        <strain evidence="3">CGMCC 4.3530</strain>
    </source>
</reference>
<keyword evidence="3" id="KW-1185">Reference proteome</keyword>
<feature type="domain" description="SnoaL-like" evidence="1">
    <location>
        <begin position="7"/>
        <end position="117"/>
    </location>
</feature>
<organism evidence="2 3">
    <name type="scientific">Saccharopolyspora shandongensis</name>
    <dbReference type="NCBI Taxonomy" id="418495"/>
    <lineage>
        <taxon>Bacteria</taxon>
        <taxon>Bacillati</taxon>
        <taxon>Actinomycetota</taxon>
        <taxon>Actinomycetes</taxon>
        <taxon>Pseudonocardiales</taxon>
        <taxon>Pseudonocardiaceae</taxon>
        <taxon>Saccharopolyspora</taxon>
    </lineage>
</organism>